<feature type="compositionally biased region" description="Gly residues" evidence="1">
    <location>
        <begin position="92"/>
        <end position="103"/>
    </location>
</feature>
<evidence type="ECO:0000313" key="2">
    <source>
        <dbReference type="EMBL" id="TNY20763.1"/>
    </source>
</evidence>
<dbReference type="Proteomes" id="UP000311382">
    <property type="component" value="Unassembled WGS sequence"/>
</dbReference>
<keyword evidence="3" id="KW-1185">Reference proteome</keyword>
<gene>
    <name evidence="2" type="ORF">DMC30DRAFT_396784</name>
</gene>
<proteinExistence type="predicted"/>
<dbReference type="AlphaFoldDB" id="A0A5C5FV84"/>
<dbReference type="PANTHER" id="PTHR28139:SF1">
    <property type="entry name" value="UPF0768 PROTEIN YBL029C-A"/>
    <property type="match status" value="1"/>
</dbReference>
<evidence type="ECO:0000256" key="1">
    <source>
        <dbReference type="SAM" id="MobiDB-lite"/>
    </source>
</evidence>
<evidence type="ECO:0008006" key="4">
    <source>
        <dbReference type="Google" id="ProtNLM"/>
    </source>
</evidence>
<dbReference type="STRING" id="5288.A0A5C5FV84"/>
<organism evidence="2 3">
    <name type="scientific">Rhodotorula diobovata</name>
    <dbReference type="NCBI Taxonomy" id="5288"/>
    <lineage>
        <taxon>Eukaryota</taxon>
        <taxon>Fungi</taxon>
        <taxon>Dikarya</taxon>
        <taxon>Basidiomycota</taxon>
        <taxon>Pucciniomycotina</taxon>
        <taxon>Microbotryomycetes</taxon>
        <taxon>Sporidiobolales</taxon>
        <taxon>Sporidiobolaceae</taxon>
        <taxon>Rhodotorula</taxon>
    </lineage>
</organism>
<feature type="compositionally biased region" description="Low complexity" evidence="1">
    <location>
        <begin position="119"/>
        <end position="128"/>
    </location>
</feature>
<protein>
    <recommendedName>
        <fullName evidence="4">Zinc-ribbon 15 domain-containing protein</fullName>
    </recommendedName>
</protein>
<accession>A0A5C5FV84</accession>
<sequence length="128" mass="13584">MDFIPCIFVCGCDKQLSLEGNEAHICPRCSNGTVYATKERNCFTFCCVPVLPLGSEHIWHCSTCQWAASQKGPAPPLAGQPGAFYGAPPPQGGGYGYGGGGYAPQGQMGYPQQPPPQGHPSQPQQAYH</sequence>
<dbReference type="OrthoDB" id="5545479at2759"/>
<feature type="region of interest" description="Disordered" evidence="1">
    <location>
        <begin position="68"/>
        <end position="128"/>
    </location>
</feature>
<comment type="caution">
    <text evidence="2">The sequence shown here is derived from an EMBL/GenBank/DDBJ whole genome shotgun (WGS) entry which is preliminary data.</text>
</comment>
<dbReference type="EMBL" id="SOZI01000058">
    <property type="protein sequence ID" value="TNY20763.1"/>
    <property type="molecule type" value="Genomic_DNA"/>
</dbReference>
<reference evidence="2 3" key="1">
    <citation type="submission" date="2019-03" db="EMBL/GenBank/DDBJ databases">
        <title>Rhodosporidium diobovatum UCD-FST 08-225 genome sequencing, assembly, and annotation.</title>
        <authorList>
            <person name="Fakankun I.U."/>
            <person name="Fristensky B."/>
            <person name="Levin D.B."/>
        </authorList>
    </citation>
    <scope>NUCLEOTIDE SEQUENCE [LARGE SCALE GENOMIC DNA]</scope>
    <source>
        <strain evidence="2 3">UCD-FST 08-225</strain>
    </source>
</reference>
<name>A0A5C5FV84_9BASI</name>
<dbReference type="PANTHER" id="PTHR28139">
    <property type="entry name" value="UPF0768 PROTEIN YBL029C-A"/>
    <property type="match status" value="1"/>
</dbReference>
<evidence type="ECO:0000313" key="3">
    <source>
        <dbReference type="Proteomes" id="UP000311382"/>
    </source>
</evidence>